<evidence type="ECO:0000313" key="2">
    <source>
        <dbReference type="EMBL" id="PHN04511.1"/>
    </source>
</evidence>
<dbReference type="InterPro" id="IPR011658">
    <property type="entry name" value="PA14_dom"/>
</dbReference>
<dbReference type="InterPro" id="IPR039448">
    <property type="entry name" value="Beta_helix"/>
</dbReference>
<evidence type="ECO:0000259" key="1">
    <source>
        <dbReference type="PROSITE" id="PS51820"/>
    </source>
</evidence>
<comment type="caution">
    <text evidence="2">The sequence shown here is derived from an EMBL/GenBank/DDBJ whole genome shotgun (WGS) entry which is preliminary data.</text>
</comment>
<dbReference type="PROSITE" id="PS51820">
    <property type="entry name" value="PA14"/>
    <property type="match status" value="1"/>
</dbReference>
<organism evidence="2 3">
    <name type="scientific">Flavilitoribacter nigricans (strain ATCC 23147 / DSM 23189 / NBRC 102662 / NCIMB 1420 / SS-2)</name>
    <name type="common">Lewinella nigricans</name>
    <dbReference type="NCBI Taxonomy" id="1122177"/>
    <lineage>
        <taxon>Bacteria</taxon>
        <taxon>Pseudomonadati</taxon>
        <taxon>Bacteroidota</taxon>
        <taxon>Saprospiria</taxon>
        <taxon>Saprospirales</taxon>
        <taxon>Lewinellaceae</taxon>
        <taxon>Flavilitoribacter</taxon>
    </lineage>
</organism>
<feature type="domain" description="PA14" evidence="1">
    <location>
        <begin position="655"/>
        <end position="780"/>
    </location>
</feature>
<keyword evidence="3" id="KW-1185">Reference proteome</keyword>
<dbReference type="InterPro" id="IPR006626">
    <property type="entry name" value="PbH1"/>
</dbReference>
<dbReference type="SUPFAM" id="SSF51126">
    <property type="entry name" value="Pectin lyase-like"/>
    <property type="match status" value="2"/>
</dbReference>
<dbReference type="InterPro" id="IPR037524">
    <property type="entry name" value="PA14/GLEYA"/>
</dbReference>
<dbReference type="Pfam" id="PF07691">
    <property type="entry name" value="PA14"/>
    <property type="match status" value="1"/>
</dbReference>
<dbReference type="SMART" id="SM00710">
    <property type="entry name" value="PbH1"/>
    <property type="match status" value="8"/>
</dbReference>
<dbReference type="EMBL" id="PDUD01000025">
    <property type="protein sequence ID" value="PHN04511.1"/>
    <property type="molecule type" value="Genomic_DNA"/>
</dbReference>
<proteinExistence type="predicted"/>
<protein>
    <recommendedName>
        <fullName evidence="1">PA14 domain-containing protein</fullName>
    </recommendedName>
</protein>
<evidence type="ECO:0000313" key="3">
    <source>
        <dbReference type="Proteomes" id="UP000223913"/>
    </source>
</evidence>
<dbReference type="Proteomes" id="UP000223913">
    <property type="component" value="Unassembled WGS sequence"/>
</dbReference>
<sequence>MEKRFGTWDQKLRTRLVNYLYLRARVFRQVKISMQIRKLTLDTTLSQYFRSIRFGACAPGILLALFTVIQSCSPPAPPVPLTSGLVINEAMDLEPGSYVLPGNDSLDQPVIVIEGNDLELDFSELILIGNENRDQPDTYKGVGILVRNSRNVTLKNLTVRGYKVALMAENVDSLRILNSDLSYNYRPRLYSLRERENLVDWLSYHDNEADEWLRYGAGIYLKNCEGLRVEHSTITQNQNALLMTGCNGGQIVNNTFNFNSGLGIGMYRSSRNNVLHNRLDWNVRGYSHNVYQRGQDSAGILCYEQSNDNVFAYNSATHSGDGFFLWAGQTTMDSGEGGCNGNLLYANNFSHAPTNGVEVTFSSNRIIGNRMEECRYGIWGGYSWETEIIGNTITDSQFGLAIEHGQDNVIRANLFENDTVGIRLWQRDQEPSDWGYAQARDTRSRDYLVEANQFVAVPKPITVEKTSPGKLINNEFYRSPLPASGLGEGWEVKDNFIGTRVRPDSVIDPAALNLEGLPRPHPQAQDVKLPLGHPKGRRYILINEWGPYNFEYPSVWLRDIKEDEYIFLLLGPTGNWKAIDGTGFLSIVPKTGTFPATVRARRAADSQDLSLQFEFIGEAFTDQFGGENRRGAAYPFPFYRFEPTTEWEVKWYAYDAATDPTENYDAFRNLNRRQPLAGETVPTLGYRWWGAPNEKVPADKFATFASSRLNVQPGKYRFTFTSDDGLRVYLDGERVIDHWDIHEAAVDTFTVDLDGEHLLEVEHFEAAGMGTLDFYMEKVR</sequence>
<dbReference type="Pfam" id="PF13229">
    <property type="entry name" value="Beta_helix"/>
    <property type="match status" value="2"/>
</dbReference>
<accession>A0A2D0N7M1</accession>
<dbReference type="InterPro" id="IPR011050">
    <property type="entry name" value="Pectin_lyase_fold/virulence"/>
</dbReference>
<gene>
    <name evidence="2" type="ORF">CRP01_21130</name>
</gene>
<dbReference type="InterPro" id="IPR012334">
    <property type="entry name" value="Pectin_lyas_fold"/>
</dbReference>
<dbReference type="AlphaFoldDB" id="A0A2D0N7M1"/>
<dbReference type="Gene3D" id="2.160.20.10">
    <property type="entry name" value="Single-stranded right-handed beta-helix, Pectin lyase-like"/>
    <property type="match status" value="2"/>
</dbReference>
<name>A0A2D0N7M1_FLAN2</name>
<dbReference type="OrthoDB" id="7335480at2"/>
<dbReference type="SUPFAM" id="SSF56988">
    <property type="entry name" value="Anthrax protective antigen"/>
    <property type="match status" value="1"/>
</dbReference>
<reference evidence="2 3" key="1">
    <citation type="submission" date="2017-10" db="EMBL/GenBank/DDBJ databases">
        <title>The draft genome sequence of Lewinella nigricans NBRC 102662.</title>
        <authorList>
            <person name="Wang K."/>
        </authorList>
    </citation>
    <scope>NUCLEOTIDE SEQUENCE [LARGE SCALE GENOMIC DNA]</scope>
    <source>
        <strain evidence="2 3">NBRC 102662</strain>
    </source>
</reference>